<dbReference type="EMBL" id="AP013353">
    <property type="protein sequence ID" value="BAP00927.1"/>
    <property type="molecule type" value="Genomic_DNA"/>
</dbReference>
<protein>
    <submittedName>
        <fullName evidence="3">ATP-binding protein</fullName>
    </submittedName>
</protein>
<evidence type="ECO:0000259" key="2">
    <source>
        <dbReference type="Pfam" id="PF13087"/>
    </source>
</evidence>
<organism evidence="3">
    <name type="scientific">Mycoplasmopsis californica HAZ160_1</name>
    <dbReference type="NCBI Taxonomy" id="1397850"/>
    <lineage>
        <taxon>Bacteria</taxon>
        <taxon>Bacillati</taxon>
        <taxon>Mycoplasmatota</taxon>
        <taxon>Mycoplasmoidales</taxon>
        <taxon>Metamycoplasmataceae</taxon>
        <taxon>Mycoplasmopsis</taxon>
    </lineage>
</organism>
<keyword evidence="3" id="KW-0067">ATP-binding</keyword>
<dbReference type="Pfam" id="PF13086">
    <property type="entry name" value="AAA_11"/>
    <property type="match status" value="1"/>
</dbReference>
<dbReference type="InterPro" id="IPR041679">
    <property type="entry name" value="DNA2/NAM7-like_C"/>
</dbReference>
<gene>
    <name evidence="3" type="ORF">MCAL160_0253</name>
</gene>
<reference evidence="3" key="2">
    <citation type="journal article" date="2014" name="Genome Announc.">
        <title>Complete Genome Sequence of Mycoplasma californicum Strain HAZ160_1 from Bovine Mastitic Milk in Japan.</title>
        <authorList>
            <person name="Hata E."/>
            <person name="Murakami K."/>
        </authorList>
    </citation>
    <scope>NUCLEOTIDE SEQUENCE</scope>
    <source>
        <strain evidence="3">HAZ160_1</strain>
    </source>
</reference>
<evidence type="ECO:0000259" key="1">
    <source>
        <dbReference type="Pfam" id="PF13086"/>
    </source>
</evidence>
<evidence type="ECO:0000313" key="3">
    <source>
        <dbReference type="EMBL" id="BAP00927.1"/>
    </source>
</evidence>
<dbReference type="Gene3D" id="3.40.50.300">
    <property type="entry name" value="P-loop containing nucleotide triphosphate hydrolases"/>
    <property type="match status" value="2"/>
</dbReference>
<sequence>MFTENEKKYKTILSNLLGVSAGDKAIFTKIDNTYFFDFYKTFGKDVFDQIYNSKDFNIDILQQKFYTVAKALMECEDYHQAFAIIQENKINVNDYKLRMLKRDFKTSVKKIADDLIVQYQKQSVKWSMFLNRAQEVYEQTNIWPIHIGFMYVKVNIEGKSIYAPLFLKEVNISLDNSKPRLYSISGIKPNEKLLFLLNNANFDVNTSIEPENLSIREFYEALKHNWSKMYPNLAPLNSEFEIQGPEEITNEPLEFCPGVVLGLFQPSGGYIRNRMMEIIKNGEINKIITTEFKKQKYIDNVENFVLHPQKSLFRITPTNFSQDQAIASSLIQNTVIWGPPGTGKSQTIVNLLTNILIYKRTAVVCSQKKAALEVIRNRMGSLKSFCLFMLNTASVNKKAFYKPLKEYLDFIEHFNEDDNLKPLRILSARELKYVSSIADFANDHKFKLIARILPLINDYLPYLNKEKWEFLLSLPSFFTYPSKFGFATLKELQNWLLKTNRLQWNFFTRKRSALIKLSEGIFEHFNGTEINLASLKHISSDMDLTDFEFMNSLLAIIPPENRREINDENEIKKYVSKIIVDRYEQLSPEEKEMYSEFAVTVRIGKTEPYKFINKFANIIKKLFPIIIVTPDVDLSAWSKEEFDYAVLDESSQIFVEQGLPVLYLAKIKVLAGDDQQMKPSSWFEIRVTDDESVYGITLSLLEFVTGLGVHSILLNKNYRSRQAALMTFSSKHFYDSKLDVIDSAEIKDSDVAIEVIEANGHWIDNKNLIEEEIAIDLLQKNLNKYEKIILLCFNSPQQESITKRLFEYHPEIADNLKNNKLLLRNIENIQGDEADLVIATIGYDASAKIHSTFVGRNGGRNALNVAISRAKDKMIVIKSIQSSDIIISKENEDVWTFKKWLEFLELDHKERKEFLNLDIQRTREIELNVTKEKSELFFEIYETLNKHVQQKPWIEVYQDYPLGTFNVDLLVKYNNDNAFAIMVDDYEYANDPKKYLEFKDLNKFIRAKEYKLYVLDRLKWEQIKDDITYQLDSLPIPKVINDSSEDTALTIDGLTNNSLTQITQDDKYDQNNNFSSNDPYLEYIDSPQTPSSKNTFTQVQQTHTQTIEHTQIDTGFTQLNTQNLSNFSFLQSPEMELENDIDTSTIMYSNDDLVSTNTQIEENDSDLILPPPTELLVRENAEKDINNVDLSEFDHSINVLNNSETEKKTNIHLGLIPEKNVIQDQINEVQSANEYLNYENSRFNKNQDENTTSERTENYTLEDIVVQDFDTQQHDLLNNNKSMFEDTNTIVLDSVADDIERKTNEILDDLDNYDFDNKQRTKNHKQFINTHKNTDLTQENTNSSELSLTAELDAMNAVFDEKADTYDNTHKK</sequence>
<dbReference type="InterPro" id="IPR041677">
    <property type="entry name" value="DNA2/NAM7_AAA_11"/>
</dbReference>
<accession>A0AAT9F7S3</accession>
<dbReference type="GO" id="GO:0004386">
    <property type="term" value="F:helicase activity"/>
    <property type="evidence" value="ECO:0007669"/>
    <property type="project" value="InterPro"/>
</dbReference>
<feature type="domain" description="DNA2/NAM7 helicase-like C-terminal" evidence="2">
    <location>
        <begin position="699"/>
        <end position="877"/>
    </location>
</feature>
<dbReference type="KEGG" id="mcm:MCAL160_0253"/>
<dbReference type="PANTHER" id="PTHR10887">
    <property type="entry name" value="DNA2/NAM7 HELICASE FAMILY"/>
    <property type="match status" value="1"/>
</dbReference>
<keyword evidence="3" id="KW-0547">Nucleotide-binding</keyword>
<feature type="domain" description="DNA2/NAM7 helicase helicase" evidence="1">
    <location>
        <begin position="318"/>
        <end position="381"/>
    </location>
</feature>
<dbReference type="RefSeq" id="WP_052461992.1">
    <property type="nucleotide sequence ID" value="NZ_AP013353.1"/>
</dbReference>
<dbReference type="SUPFAM" id="SSF52540">
    <property type="entry name" value="P-loop containing nucleoside triphosphate hydrolases"/>
    <property type="match status" value="1"/>
</dbReference>
<dbReference type="GO" id="GO:0005524">
    <property type="term" value="F:ATP binding"/>
    <property type="evidence" value="ECO:0007669"/>
    <property type="project" value="UniProtKB-KW"/>
</dbReference>
<reference evidence="3" key="3">
    <citation type="journal article" date="2019" name="Vet. Microbiol.">
        <title>Mutations associated with change of susceptibility to lincosamides and/or macrolides in field and laboratory-derived Mycoplasma californicum strains in Japan, and development of a rapid detection method for these mutations.</title>
        <authorList>
            <person name="Hata E."/>
            <person name="Nagai K."/>
            <person name="Murakami K."/>
        </authorList>
    </citation>
    <scope>NUCLEOTIDE SEQUENCE</scope>
    <source>
        <strain evidence="3">HAZ160_1</strain>
    </source>
</reference>
<reference evidence="3" key="4">
    <citation type="submission" date="2024-06" db="EMBL/GenBank/DDBJ databases">
        <authorList>
            <consortium name="Mycoplasma californicum genome sequencing consortium"/>
            <person name="Hata E."/>
            <person name="Tanaka K."/>
            <person name="Tamamura Y."/>
        </authorList>
    </citation>
    <scope>NUCLEOTIDE SEQUENCE</scope>
    <source>
        <strain evidence="3">HAZ160_1</strain>
    </source>
</reference>
<proteinExistence type="predicted"/>
<dbReference type="Pfam" id="PF13087">
    <property type="entry name" value="AAA_12"/>
    <property type="match status" value="1"/>
</dbReference>
<reference evidence="3" key="1">
    <citation type="journal article" date="2014" name="Appl. Environ. Microbiol.">
        <title>Molecular Epidemiology of Cases of Mycoplasma californicum Infection in Japan.</title>
        <authorList>
            <person name="Hata E."/>
            <person name="Suzuki K."/>
            <person name="Hanyu H."/>
            <person name="Itoh M."/>
            <person name="Higuchi H."/>
            <person name="Kobayashi H."/>
        </authorList>
    </citation>
    <scope>NUCLEOTIDE SEQUENCE</scope>
    <source>
        <strain evidence="3">HAZ160_1</strain>
    </source>
</reference>
<name>A0AAT9F7S3_9BACT</name>
<dbReference type="InterPro" id="IPR027417">
    <property type="entry name" value="P-loop_NTPase"/>
</dbReference>
<dbReference type="InterPro" id="IPR045055">
    <property type="entry name" value="DNA2/NAM7-like"/>
</dbReference>